<dbReference type="GO" id="GO:0008270">
    <property type="term" value="F:zinc ion binding"/>
    <property type="evidence" value="ECO:0007669"/>
    <property type="project" value="UniProtKB-KW"/>
</dbReference>
<dbReference type="GO" id="GO:0003677">
    <property type="term" value="F:DNA binding"/>
    <property type="evidence" value="ECO:0007669"/>
    <property type="project" value="UniProtKB-KW"/>
</dbReference>
<evidence type="ECO:0000313" key="31">
    <source>
        <dbReference type="Proteomes" id="UP000258681"/>
    </source>
</evidence>
<dbReference type="SUPFAM" id="SSF56672">
    <property type="entry name" value="DNA/RNA polymerases"/>
    <property type="match status" value="1"/>
</dbReference>
<dbReference type="PROSITE" id="PS00141">
    <property type="entry name" value="ASP_PROTEASE"/>
    <property type="match status" value="1"/>
</dbReference>
<dbReference type="InterPro" id="IPR010659">
    <property type="entry name" value="RVT_connect"/>
</dbReference>
<evidence type="ECO:0000256" key="21">
    <source>
        <dbReference type="PROSITE-ProRule" id="PRU00506"/>
    </source>
</evidence>
<dbReference type="PROSITE" id="PS50878">
    <property type="entry name" value="RT_POL"/>
    <property type="match status" value="1"/>
</dbReference>
<dbReference type="InterPro" id="IPR012337">
    <property type="entry name" value="RNaseH-like_sf"/>
</dbReference>
<evidence type="ECO:0000256" key="8">
    <source>
        <dbReference type="ARBA" id="ARBA00022759"/>
    </source>
</evidence>
<evidence type="ECO:0000256" key="9">
    <source>
        <dbReference type="ARBA" id="ARBA00022771"/>
    </source>
</evidence>
<keyword evidence="18" id="KW-1160">Virus entry into host cell</keyword>
<dbReference type="Pfam" id="PF02022">
    <property type="entry name" value="Integrase_Zn"/>
    <property type="match status" value="1"/>
</dbReference>
<dbReference type="Pfam" id="PF00665">
    <property type="entry name" value="rve"/>
    <property type="match status" value="1"/>
</dbReference>
<sequence>FFREGFFRQASGAQEGPQELPSSTAISSTFDSAGRHFSGGELRPSCRDTKDPRRGEDKGVSLSLPVIPLWGRPIVSCLVERQEVDLLLDTGADDTIIHDQDIELGDNWHPKIIGGVGGNIRVKAYHSVEIEWQGKRVTEEVLVGDTPINIMGRNFLTKFGVTLNMVVGKFKPTEVRLREGKDGPKVKQWPLSAEKIQALKEIVQDMVDKGQLEKIGPENPYNSPVFCIRKKDKTKWRMLIDFRKLNEHTQDLAEVQLGIPHPAGLPKKAQVSIVDIKDAYYAIPLHEDFQKYTAFTIPSVNNMGPGERYQFKVLPQGWKASPTIFQNTIGDLLQQIRKKYPQILMIQYMDDLLIGSDETVTEHRKIVEQIRNILLKQGLQTPEEKYQPQRPVNWLGYELRPREWTIPRITLPVKQVYTVNEIQKLVGQLNWASQIYPGIKTKALCKLIRGTKGLTEEVQVTEEAETELAENQAILDQEAKGGYYDAEKPLEVDIIQLGGTQWGYTVRQDKEVLKTGKFAKQRSAHSNPFKQLVDAIMKIGKESLVYWGRIPQFNVPVNKEQWDAWWNEHWQVSWIPDIKPVHTPPLIQMWYQLVQDPISEAETWYIDGAANRESKLGKAGYVTDRGKEKVVALEHTTNQKAELQALLLALQDGGTKQNIVTDSQYVLGIITGAPTETDHPILEQIITQLQSKEAIYLSWVPAHKGIGGNEAVDKLVSKGIRRVLFLEQIPQAQEEHERYHNNWQDLRDRFQIPALIAKEILKACPKCQGKGEPMHGQVNMEVGLWQMDCTHLEGKIIIVAVHVASGYTEAKLIPQETGKETAIFLLQLCARWPVTQIHTDNGPNFTSQELAAAAWWANVQHSTGVPYNPQSQGVVENKNKQLKETISKIRDEVQYLETAVAMALLILNFKKRGGIGGMTPAERLINMIHTDLELQQTKFPKFSNFRVYYRTGKSPEWLGPAQLLWKGEGAVVIKTTTGELLTVPKRKAKIIKPYGASQNVGNKEGMDSPRKEDTSLD</sequence>
<keyword evidence="6" id="KW-0479">Metal-binding</keyword>
<evidence type="ECO:0000256" key="4">
    <source>
        <dbReference type="ARBA" id="ARBA00022695"/>
    </source>
</evidence>
<dbReference type="PROSITE" id="PS50994">
    <property type="entry name" value="INTEGRASE"/>
    <property type="match status" value="1"/>
</dbReference>
<keyword evidence="16" id="KW-1179">Viral genome integration</keyword>
<dbReference type="PROSITE" id="PS51027">
    <property type="entry name" value="INTEGRASE_DBD"/>
    <property type="match status" value="1"/>
</dbReference>
<dbReference type="InterPro" id="IPR001969">
    <property type="entry name" value="Aspartic_peptidase_AS"/>
</dbReference>
<keyword evidence="14" id="KW-0238">DNA-binding</keyword>
<dbReference type="Gene3D" id="3.30.70.270">
    <property type="match status" value="3"/>
</dbReference>
<dbReference type="GO" id="GO:0003964">
    <property type="term" value="F:RNA-directed DNA polymerase activity"/>
    <property type="evidence" value="ECO:0007669"/>
    <property type="project" value="UniProtKB-KW"/>
</dbReference>
<dbReference type="GO" id="GO:0004533">
    <property type="term" value="F:exoribonuclease H activity"/>
    <property type="evidence" value="ECO:0007669"/>
    <property type="project" value="UniProtKB-EC"/>
</dbReference>
<feature type="non-terminal residue" evidence="30">
    <location>
        <position position="1"/>
    </location>
</feature>
<keyword evidence="4" id="KW-0548">Nucleotidyltransferase</keyword>
<evidence type="ECO:0000256" key="15">
    <source>
        <dbReference type="ARBA" id="ARBA00023172"/>
    </source>
</evidence>
<dbReference type="Pfam" id="PF06817">
    <property type="entry name" value="RVT_thumb"/>
    <property type="match status" value="1"/>
</dbReference>
<evidence type="ECO:0000259" key="28">
    <source>
        <dbReference type="PROSITE" id="PS50994"/>
    </source>
</evidence>
<evidence type="ECO:0000256" key="13">
    <source>
        <dbReference type="ARBA" id="ARBA00022918"/>
    </source>
</evidence>
<dbReference type="SUPFAM" id="SSF50122">
    <property type="entry name" value="DNA-binding domain of retroviral integrase"/>
    <property type="match status" value="1"/>
</dbReference>
<dbReference type="SUPFAM" id="SSF50630">
    <property type="entry name" value="Acid proteases"/>
    <property type="match status" value="1"/>
</dbReference>
<dbReference type="InterPro" id="IPR001037">
    <property type="entry name" value="Integrase_C_retrovir"/>
</dbReference>
<evidence type="ECO:0000256" key="6">
    <source>
        <dbReference type="ARBA" id="ARBA00022723"/>
    </source>
</evidence>
<dbReference type="Gene3D" id="1.10.10.200">
    <property type="match status" value="1"/>
</dbReference>
<dbReference type="SUPFAM" id="SSF46919">
    <property type="entry name" value="N-terminal Zn binding domain of HIV integrase"/>
    <property type="match status" value="1"/>
</dbReference>
<evidence type="ECO:0000256" key="12">
    <source>
        <dbReference type="ARBA" id="ARBA00022908"/>
    </source>
</evidence>
<dbReference type="Gene3D" id="2.40.70.10">
    <property type="entry name" value="Acid Proteases"/>
    <property type="match status" value="1"/>
</dbReference>
<dbReference type="Pfam" id="PF00552">
    <property type="entry name" value="IN_DBD_C"/>
    <property type="match status" value="1"/>
</dbReference>
<dbReference type="InterPro" id="IPR003308">
    <property type="entry name" value="Integrase_Zn-bd_dom_N"/>
</dbReference>
<feature type="DNA-binding region" description="Integrase-type" evidence="21">
    <location>
        <begin position="945"/>
        <end position="993"/>
    </location>
</feature>
<dbReference type="Pfam" id="PF00077">
    <property type="entry name" value="RVP"/>
    <property type="match status" value="1"/>
</dbReference>
<evidence type="ECO:0000256" key="22">
    <source>
        <dbReference type="RuleBase" id="RU004064"/>
    </source>
</evidence>
<evidence type="ECO:0000256" key="17">
    <source>
        <dbReference type="ARBA" id="ARBA00023268"/>
    </source>
</evidence>
<keyword evidence="12" id="KW-0229">DNA integration</keyword>
<dbReference type="PROSITE" id="PS50175">
    <property type="entry name" value="ASP_PROT_RETROV"/>
    <property type="match status" value="1"/>
</dbReference>
<feature type="domain" description="Reverse transcriptase" evidence="26">
    <location>
        <begin position="209"/>
        <end position="399"/>
    </location>
</feature>
<dbReference type="InterPro" id="IPR002156">
    <property type="entry name" value="RNaseH_domain"/>
</dbReference>
<dbReference type="InterPro" id="IPR001584">
    <property type="entry name" value="Integrase_cat-core"/>
</dbReference>
<evidence type="ECO:0000259" key="24">
    <source>
        <dbReference type="PROSITE" id="PS50175"/>
    </source>
</evidence>
<evidence type="ECO:0000259" key="27">
    <source>
        <dbReference type="PROSITE" id="PS50879"/>
    </source>
</evidence>
<keyword evidence="9 20" id="KW-0863">Zinc-finger</keyword>
<evidence type="ECO:0000313" key="30">
    <source>
        <dbReference type="EMBL" id="AIG51579.1"/>
    </source>
</evidence>
<dbReference type="GO" id="GO:0046718">
    <property type="term" value="P:symbiont entry into host cell"/>
    <property type="evidence" value="ECO:0007669"/>
    <property type="project" value="UniProtKB-KW"/>
</dbReference>
<dbReference type="PROSITE" id="PS50876">
    <property type="entry name" value="ZF_INTEGRASE"/>
    <property type="match status" value="1"/>
</dbReference>
<keyword evidence="8" id="KW-0255">Endonuclease</keyword>
<evidence type="ECO:0000259" key="26">
    <source>
        <dbReference type="PROSITE" id="PS50878"/>
    </source>
</evidence>
<dbReference type="GO" id="GO:0035613">
    <property type="term" value="F:RNA stem-loop binding"/>
    <property type="evidence" value="ECO:0007669"/>
    <property type="project" value="TreeGrafter"/>
</dbReference>
<dbReference type="Proteomes" id="UP000258681">
    <property type="component" value="Segment"/>
</dbReference>
<dbReference type="Gene3D" id="3.10.10.10">
    <property type="entry name" value="HIV Type 1 Reverse Transcriptase, subunit A, domain 1"/>
    <property type="match status" value="1"/>
</dbReference>
<evidence type="ECO:0000256" key="5">
    <source>
        <dbReference type="ARBA" id="ARBA00022722"/>
    </source>
</evidence>
<feature type="domain" description="Integrase-type" evidence="25">
    <location>
        <begin position="727"/>
        <end position="768"/>
    </location>
</feature>
<comment type="catalytic activity">
    <reaction evidence="1">
        <text>3'-end directed exonucleolytic cleavage of viral RNA-DNA hybrid.</text>
        <dbReference type="EC" id="3.1.13.2"/>
    </reaction>
</comment>
<keyword evidence="11" id="KW-0862">Zinc</keyword>
<evidence type="ECO:0000256" key="2">
    <source>
        <dbReference type="ARBA" id="ARBA00022670"/>
    </source>
</evidence>
<accession>A0A075T517</accession>
<dbReference type="GO" id="GO:0006310">
    <property type="term" value="P:DNA recombination"/>
    <property type="evidence" value="ECO:0007669"/>
    <property type="project" value="UniProtKB-KW"/>
</dbReference>
<evidence type="ECO:0000256" key="11">
    <source>
        <dbReference type="ARBA" id="ARBA00022833"/>
    </source>
</evidence>
<dbReference type="InterPro" id="IPR010661">
    <property type="entry name" value="RVT_thumb"/>
</dbReference>
<dbReference type="InterPro" id="IPR036862">
    <property type="entry name" value="Integrase_C_dom_sf_retrovir"/>
</dbReference>
<keyword evidence="13" id="KW-0695">RNA-directed DNA polymerase</keyword>
<evidence type="ECO:0000256" key="1">
    <source>
        <dbReference type="ARBA" id="ARBA00000379"/>
    </source>
</evidence>
<evidence type="ECO:0000259" key="25">
    <source>
        <dbReference type="PROSITE" id="PS50876"/>
    </source>
</evidence>
<protein>
    <submittedName>
        <fullName evidence="30">Pol</fullName>
    </submittedName>
</protein>
<dbReference type="InterPro" id="IPR043128">
    <property type="entry name" value="Rev_trsase/Diguanyl_cyclase"/>
</dbReference>
<keyword evidence="3" id="KW-0808">Transferase</keyword>
<dbReference type="GO" id="GO:0015074">
    <property type="term" value="P:DNA integration"/>
    <property type="evidence" value="ECO:0007669"/>
    <property type="project" value="UniProtKB-KW"/>
</dbReference>
<evidence type="ECO:0000256" key="10">
    <source>
        <dbReference type="ARBA" id="ARBA00022801"/>
    </source>
</evidence>
<feature type="domain" description="Peptidase A2" evidence="24">
    <location>
        <begin position="84"/>
        <end position="155"/>
    </location>
</feature>
<feature type="region of interest" description="Disordered" evidence="23">
    <location>
        <begin position="994"/>
        <end position="1017"/>
    </location>
</feature>
<reference evidence="30 31" key="1">
    <citation type="journal article" date="2014" name="Retrovirology">
        <title>Discovery and full genome characterization of a new SIV lineage infecting red-tailed guenons (Cercopithecus ascanius schmidti) in Kibale National Park, Uganda.</title>
        <authorList>
            <person name="Lauck M."/>
            <person name="Switzer W.M."/>
            <person name="Sibley S.D."/>
            <person name="Hyeroba D."/>
            <person name="Tumukunde A."/>
            <person name="Weny G."/>
            <person name="Shankar A."/>
            <person name="Greene J.M."/>
            <person name="Ericsen A.J."/>
            <person name="Zheng H."/>
            <person name="Ting N."/>
            <person name="Chapman C.A."/>
            <person name="Friedrich T.C."/>
            <person name="Goldberg T.L."/>
            <person name="O'Connor D.H."/>
        </authorList>
    </citation>
    <scope>NUCLEOTIDE SEQUENCE [LARGE SCALE GENOMIC DNA]</scope>
    <source>
        <strain evidence="30">RT03</strain>
    </source>
</reference>
<dbReference type="PROSITE" id="PS50879">
    <property type="entry name" value="RNASE_H_1"/>
    <property type="match status" value="1"/>
</dbReference>
<evidence type="ECO:0000259" key="29">
    <source>
        <dbReference type="PROSITE" id="PS51027"/>
    </source>
</evidence>
<feature type="domain" description="RNase H type-1" evidence="27">
    <location>
        <begin position="598"/>
        <end position="721"/>
    </location>
</feature>
<evidence type="ECO:0000256" key="3">
    <source>
        <dbReference type="ARBA" id="ARBA00022679"/>
    </source>
</evidence>
<dbReference type="EMBL" id="KJ461716">
    <property type="protein sequence ID" value="AIG51579.1"/>
    <property type="molecule type" value="Genomic_RNA"/>
</dbReference>
<dbReference type="GO" id="GO:0004523">
    <property type="term" value="F:RNA-DNA hybrid ribonuclease activity"/>
    <property type="evidence" value="ECO:0007669"/>
    <property type="project" value="InterPro"/>
</dbReference>
<organism evidence="30 31">
    <name type="scientific">Simian immunodeficiency virus</name>
    <name type="common">SIV</name>
    <dbReference type="NCBI Taxonomy" id="11723"/>
    <lineage>
        <taxon>Viruses</taxon>
        <taxon>Riboviria</taxon>
        <taxon>Pararnavirae</taxon>
        <taxon>Artverviricota</taxon>
        <taxon>Revtraviricetes</taxon>
        <taxon>Ortervirales</taxon>
        <taxon>Retroviridae</taxon>
        <taxon>Orthoretrovirinae</taxon>
        <taxon>Lentivirus</taxon>
        <taxon>Lentivirus simimdef</taxon>
    </lineage>
</organism>
<dbReference type="Gene3D" id="3.30.420.10">
    <property type="entry name" value="Ribonuclease H-like superfamily/Ribonuclease H"/>
    <property type="match status" value="2"/>
</dbReference>
<dbReference type="PANTHER" id="PTHR41694">
    <property type="entry name" value="ENDOGENOUS RETROVIRUS GROUP K MEMBER POL PROTEIN"/>
    <property type="match status" value="1"/>
</dbReference>
<dbReference type="Pfam" id="PF06815">
    <property type="entry name" value="RVT_connect"/>
    <property type="match status" value="1"/>
</dbReference>
<comment type="similarity">
    <text evidence="22">Belongs to the retroviral Pol polyprotein family.</text>
</comment>
<dbReference type="InterPro" id="IPR018061">
    <property type="entry name" value="Retropepsins"/>
</dbReference>
<proteinExistence type="inferred from homology"/>
<dbReference type="GO" id="GO:0006508">
    <property type="term" value="P:proteolysis"/>
    <property type="evidence" value="ECO:0007669"/>
    <property type="project" value="UniProtKB-KW"/>
</dbReference>
<evidence type="ECO:0000256" key="14">
    <source>
        <dbReference type="ARBA" id="ARBA00023125"/>
    </source>
</evidence>
<organismHost>
    <name type="scientific">Cercopithecidae</name>
    <name type="common">Old World monkeys</name>
    <dbReference type="NCBI Taxonomy" id="9527"/>
</organismHost>
<dbReference type="Gene3D" id="2.30.30.10">
    <property type="entry name" value="Integrase, C-terminal domain superfamily, retroviral"/>
    <property type="match status" value="1"/>
</dbReference>
<keyword evidence="7 22" id="KW-0064">Aspartyl protease</keyword>
<dbReference type="GO" id="GO:0004190">
    <property type="term" value="F:aspartic-type endopeptidase activity"/>
    <property type="evidence" value="ECO:0007669"/>
    <property type="project" value="UniProtKB-KW"/>
</dbReference>
<evidence type="ECO:0000256" key="18">
    <source>
        <dbReference type="ARBA" id="ARBA00023296"/>
    </source>
</evidence>
<dbReference type="InterPro" id="IPR043502">
    <property type="entry name" value="DNA/RNA_pol_sf"/>
</dbReference>
<dbReference type="GO" id="GO:0044826">
    <property type="term" value="P:viral genome integration into host DNA"/>
    <property type="evidence" value="ECO:0007669"/>
    <property type="project" value="UniProtKB-KW"/>
</dbReference>
<evidence type="ECO:0000256" key="16">
    <source>
        <dbReference type="ARBA" id="ARBA00023195"/>
    </source>
</evidence>
<evidence type="ECO:0000256" key="23">
    <source>
        <dbReference type="SAM" id="MobiDB-lite"/>
    </source>
</evidence>
<dbReference type="InterPro" id="IPR001995">
    <property type="entry name" value="Peptidase_A2_cat"/>
</dbReference>
<organismHost>
    <name type="scientific">Pan troglodytes</name>
    <name type="common">Chimpanzee</name>
    <dbReference type="NCBI Taxonomy" id="9598"/>
</organismHost>
<keyword evidence="5" id="KW-0540">Nuclease</keyword>
<keyword evidence="17" id="KW-0511">Multifunctional enzyme</keyword>
<feature type="region of interest" description="Disordered" evidence="23">
    <location>
        <begin position="34"/>
        <end position="58"/>
    </location>
</feature>
<evidence type="ECO:0000256" key="7">
    <source>
        <dbReference type="ARBA" id="ARBA00022750"/>
    </source>
</evidence>
<feature type="compositionally biased region" description="Basic and acidic residues" evidence="23">
    <location>
        <begin position="1004"/>
        <end position="1017"/>
    </location>
</feature>
<dbReference type="PANTHER" id="PTHR41694:SF3">
    <property type="entry name" value="RNA-DIRECTED DNA POLYMERASE-RELATED"/>
    <property type="match status" value="1"/>
</dbReference>
<name>A0A075T517_SIV</name>
<keyword evidence="10 22" id="KW-0378">Hydrolase</keyword>
<feature type="compositionally biased region" description="Basic and acidic residues" evidence="23">
    <location>
        <begin position="44"/>
        <end position="58"/>
    </location>
</feature>
<keyword evidence="15" id="KW-0233">DNA recombination</keyword>
<dbReference type="InterPro" id="IPR000477">
    <property type="entry name" value="RT_dom"/>
</dbReference>
<dbReference type="GO" id="GO:0075713">
    <property type="term" value="P:establishment of integrated proviral latency"/>
    <property type="evidence" value="ECO:0007669"/>
    <property type="project" value="UniProtKB-KW"/>
</dbReference>
<dbReference type="InterPro" id="IPR036397">
    <property type="entry name" value="RNaseH_sf"/>
</dbReference>
<feature type="domain" description="Integrase-type" evidence="29">
    <location>
        <begin position="945"/>
        <end position="993"/>
    </location>
</feature>
<dbReference type="InterPro" id="IPR021109">
    <property type="entry name" value="Peptidase_aspartic_dom_sf"/>
</dbReference>
<dbReference type="SUPFAM" id="SSF53098">
    <property type="entry name" value="Ribonuclease H-like"/>
    <property type="match status" value="2"/>
</dbReference>
<evidence type="ECO:0000256" key="20">
    <source>
        <dbReference type="PROSITE-ProRule" id="PRU00450"/>
    </source>
</evidence>
<evidence type="ECO:0000256" key="19">
    <source>
        <dbReference type="ARBA" id="ARBA00023415"/>
    </source>
</evidence>
<keyword evidence="2 22" id="KW-0645">Protease</keyword>
<dbReference type="Pfam" id="PF00075">
    <property type="entry name" value="RNase_H"/>
    <property type="match status" value="1"/>
</dbReference>
<dbReference type="InterPro" id="IPR017856">
    <property type="entry name" value="Integrase-like_N"/>
</dbReference>
<dbReference type="Pfam" id="PF00078">
    <property type="entry name" value="RVT_1"/>
    <property type="match status" value="1"/>
</dbReference>
<feature type="domain" description="Integrase catalytic" evidence="28">
    <location>
        <begin position="769"/>
        <end position="928"/>
    </location>
</feature>
<comment type="catalytic activity">
    <reaction evidence="19">
        <text>Endohydrolysis of RNA in RNA/DNA hybrids. Three different cleavage modes: 1. sequence-specific internal cleavage of RNA. Human immunodeficiency virus type 1 and Moloney murine leukemia virus enzymes prefer to cleave the RNA strand one nucleotide away from the RNA-DNA junction. 2. RNA 5'-end directed cleavage 13-19 nucleotides from the RNA end. 3. DNA 3'-end directed cleavage 15-20 nucleotides away from the primer terminus.</text>
        <dbReference type="EC" id="3.1.26.13"/>
    </reaction>
</comment>